<gene>
    <name evidence="5" type="ORF">VE01_10724</name>
</gene>
<evidence type="ECO:0000259" key="4">
    <source>
        <dbReference type="Pfam" id="PF05426"/>
    </source>
</evidence>
<evidence type="ECO:0000256" key="2">
    <source>
        <dbReference type="ARBA" id="ARBA00023239"/>
    </source>
</evidence>
<evidence type="ECO:0000313" key="5">
    <source>
        <dbReference type="EMBL" id="PQM43828.1"/>
    </source>
</evidence>
<dbReference type="RefSeq" id="XP_059320160.1">
    <property type="nucleotide sequence ID" value="XM_059464177.1"/>
</dbReference>
<dbReference type="STRING" id="342668.A0A2P6FH36"/>
<reference evidence="5 6" key="1">
    <citation type="submission" date="2016-03" db="EMBL/GenBank/DDBJ databases">
        <title>Comparative genomics of Pseudogymnoascus destructans, the fungus causing white-nose syndrome of bats.</title>
        <authorList>
            <person name="Palmer J.M."/>
            <person name="Drees K.P."/>
            <person name="Foster J.T."/>
            <person name="Lindner D.L."/>
        </authorList>
    </citation>
    <scope>NUCLEOTIDE SEQUENCE [LARGE SCALE GENOMIC DNA]</scope>
    <source>
        <strain evidence="5 6">UAMH 10579</strain>
    </source>
</reference>
<dbReference type="Pfam" id="PF05426">
    <property type="entry name" value="Alginate_lyase"/>
    <property type="match status" value="1"/>
</dbReference>
<protein>
    <recommendedName>
        <fullName evidence="4">Alginate lyase domain-containing protein</fullName>
    </recommendedName>
</protein>
<dbReference type="InterPro" id="IPR008929">
    <property type="entry name" value="Chondroitin_lyas"/>
</dbReference>
<feature type="domain" description="Alginate lyase" evidence="4">
    <location>
        <begin position="92"/>
        <end position="370"/>
    </location>
</feature>
<proteinExistence type="predicted"/>
<dbReference type="InterPro" id="IPR008397">
    <property type="entry name" value="Alginate_lyase_dom"/>
</dbReference>
<organism evidence="5 6">
    <name type="scientific">Pseudogymnoascus verrucosus</name>
    <dbReference type="NCBI Taxonomy" id="342668"/>
    <lineage>
        <taxon>Eukaryota</taxon>
        <taxon>Fungi</taxon>
        <taxon>Dikarya</taxon>
        <taxon>Ascomycota</taxon>
        <taxon>Pezizomycotina</taxon>
        <taxon>Leotiomycetes</taxon>
        <taxon>Thelebolales</taxon>
        <taxon>Thelebolaceae</taxon>
        <taxon>Pseudogymnoascus</taxon>
    </lineage>
</organism>
<dbReference type="Proteomes" id="UP000091956">
    <property type="component" value="Unassembled WGS sequence"/>
</dbReference>
<keyword evidence="2" id="KW-0456">Lyase</keyword>
<dbReference type="GO" id="GO:0016829">
    <property type="term" value="F:lyase activity"/>
    <property type="evidence" value="ECO:0007669"/>
    <property type="project" value="UniProtKB-KW"/>
</dbReference>
<dbReference type="AlphaFoldDB" id="A0A2P6FH36"/>
<evidence type="ECO:0000256" key="3">
    <source>
        <dbReference type="SAM" id="SignalP"/>
    </source>
</evidence>
<evidence type="ECO:0000313" key="6">
    <source>
        <dbReference type="Proteomes" id="UP000091956"/>
    </source>
</evidence>
<accession>A0A2P6FH36</accession>
<reference evidence="6" key="2">
    <citation type="journal article" date="2018" name="Nat. Commun.">
        <title>Extreme sensitivity to ultraviolet light in the fungal pathogen causing white-nose syndrome of bats.</title>
        <authorList>
            <person name="Palmer J.M."/>
            <person name="Drees K.P."/>
            <person name="Foster J.T."/>
            <person name="Lindner D.L."/>
        </authorList>
    </citation>
    <scope>NUCLEOTIDE SEQUENCE [LARGE SCALE GENOMIC DNA]</scope>
    <source>
        <strain evidence="6">UAMH 10579</strain>
    </source>
</reference>
<dbReference type="Gene3D" id="1.50.10.100">
    <property type="entry name" value="Chondroitin AC/alginate lyase"/>
    <property type="match status" value="1"/>
</dbReference>
<name>A0A2P6FH36_9PEZI</name>
<dbReference type="GO" id="GO:0042597">
    <property type="term" value="C:periplasmic space"/>
    <property type="evidence" value="ECO:0007669"/>
    <property type="project" value="InterPro"/>
</dbReference>
<dbReference type="EMBL" id="KV460206">
    <property type="protein sequence ID" value="PQM43828.1"/>
    <property type="molecule type" value="Genomic_DNA"/>
</dbReference>
<evidence type="ECO:0000256" key="1">
    <source>
        <dbReference type="ARBA" id="ARBA00022729"/>
    </source>
</evidence>
<feature type="signal peptide" evidence="3">
    <location>
        <begin position="1"/>
        <end position="30"/>
    </location>
</feature>
<sequence>MDRMVQIEHLSWTRAVIASLLLAPLAGASATPPVPSNHALNQRGLWPDTAVLDGFRLFETKLLLKLGLPNLKTALNHLTAQADDWLTKGPYTVTSKTIVPPGGDKHDYASQAPYWWPNPDTADGCPYLQRDGIRNPEVDNYTDHGDRGDMFQSSYILSLAWYYTGKKEYATHAAGILRTWFLTPETRMNPNLNHAQIIPCKNTGRAIGIIDFSQQYTAVLDAAAILASGAPGWTKTDQSSFQQWNVEFLDWLANSPFGIEESAAANNHGTFASMQKAGIAVFVGNKTVAKQEAVGMKARIDAYISPNGSQPLELIRTRSWHYSTFDLVAYTRIADIGKKVGVDLWKYKGPQGQSIQGAVDFIVAGATGGAAAWVYPELEFYGYAASDIVHAAADAGNLKALKAVSKLQTPPGGDLWALRPAVEQLDAISN</sequence>
<dbReference type="GeneID" id="84234277"/>
<feature type="chain" id="PRO_5015111767" description="Alginate lyase domain-containing protein" evidence="3">
    <location>
        <begin position="31"/>
        <end position="430"/>
    </location>
</feature>
<keyword evidence="6" id="KW-1185">Reference proteome</keyword>
<keyword evidence="1 3" id="KW-0732">Signal</keyword>
<dbReference type="SUPFAM" id="SSF48230">
    <property type="entry name" value="Chondroitin AC/alginate lyase"/>
    <property type="match status" value="1"/>
</dbReference>